<dbReference type="EMBL" id="MFUQ01000014">
    <property type="protein sequence ID" value="OGI83657.1"/>
    <property type="molecule type" value="Genomic_DNA"/>
</dbReference>
<sequence length="70" mass="8085">MSYEDEANRTVDIYGIYDEEDAVPRKPVVDEFGNLIDDDDVPSVEPEDLFEHIEVDVISEIPKEEIEVEE</sequence>
<name>A0A1F6WP71_9BACT</name>
<proteinExistence type="predicted"/>
<dbReference type="STRING" id="1801766.A2997_02375"/>
<protein>
    <submittedName>
        <fullName evidence="1">Uncharacterized protein</fullName>
    </submittedName>
</protein>
<evidence type="ECO:0000313" key="2">
    <source>
        <dbReference type="Proteomes" id="UP000179448"/>
    </source>
</evidence>
<gene>
    <name evidence="1" type="ORF">A2997_02375</name>
</gene>
<dbReference type="AlphaFoldDB" id="A0A1F6WP71"/>
<dbReference type="Proteomes" id="UP000179448">
    <property type="component" value="Unassembled WGS sequence"/>
</dbReference>
<organism evidence="1 2">
    <name type="scientific">Candidatus Nomurabacteria bacterium RIFCSPLOWO2_01_FULL_36_10b</name>
    <dbReference type="NCBI Taxonomy" id="1801766"/>
    <lineage>
        <taxon>Bacteria</taxon>
        <taxon>Candidatus Nomuraibacteriota</taxon>
    </lineage>
</organism>
<reference evidence="1 2" key="1">
    <citation type="journal article" date="2016" name="Nat. Commun.">
        <title>Thousands of microbial genomes shed light on interconnected biogeochemical processes in an aquifer system.</title>
        <authorList>
            <person name="Anantharaman K."/>
            <person name="Brown C.T."/>
            <person name="Hug L.A."/>
            <person name="Sharon I."/>
            <person name="Castelle C.J."/>
            <person name="Probst A.J."/>
            <person name="Thomas B.C."/>
            <person name="Singh A."/>
            <person name="Wilkins M.J."/>
            <person name="Karaoz U."/>
            <person name="Brodie E.L."/>
            <person name="Williams K.H."/>
            <person name="Hubbard S.S."/>
            <person name="Banfield J.F."/>
        </authorList>
    </citation>
    <scope>NUCLEOTIDE SEQUENCE [LARGE SCALE GENOMIC DNA]</scope>
</reference>
<comment type="caution">
    <text evidence="1">The sequence shown here is derived from an EMBL/GenBank/DDBJ whole genome shotgun (WGS) entry which is preliminary data.</text>
</comment>
<accession>A0A1F6WP71</accession>
<evidence type="ECO:0000313" key="1">
    <source>
        <dbReference type="EMBL" id="OGI83657.1"/>
    </source>
</evidence>